<gene>
    <name evidence="1" type="ORF">RFULGI_LOCUS13622</name>
</gene>
<name>A0A9N9IVB4_9GLOM</name>
<comment type="caution">
    <text evidence="1">The sequence shown here is derived from an EMBL/GenBank/DDBJ whole genome shotgun (WGS) entry which is preliminary data.</text>
</comment>
<evidence type="ECO:0000313" key="1">
    <source>
        <dbReference type="EMBL" id="CAG8751375.1"/>
    </source>
</evidence>
<organism evidence="1 2">
    <name type="scientific">Racocetra fulgida</name>
    <dbReference type="NCBI Taxonomy" id="60492"/>
    <lineage>
        <taxon>Eukaryota</taxon>
        <taxon>Fungi</taxon>
        <taxon>Fungi incertae sedis</taxon>
        <taxon>Mucoromycota</taxon>
        <taxon>Glomeromycotina</taxon>
        <taxon>Glomeromycetes</taxon>
        <taxon>Diversisporales</taxon>
        <taxon>Gigasporaceae</taxon>
        <taxon>Racocetra</taxon>
    </lineage>
</organism>
<dbReference type="Proteomes" id="UP000789396">
    <property type="component" value="Unassembled WGS sequence"/>
</dbReference>
<dbReference type="AlphaFoldDB" id="A0A9N9IVB4"/>
<keyword evidence="2" id="KW-1185">Reference proteome</keyword>
<feature type="non-terminal residue" evidence="1">
    <location>
        <position position="49"/>
    </location>
</feature>
<accession>A0A9N9IVB4</accession>
<dbReference type="EMBL" id="CAJVPZ010036494">
    <property type="protein sequence ID" value="CAG8751375.1"/>
    <property type="molecule type" value="Genomic_DNA"/>
</dbReference>
<sequence length="49" mass="5547">MKKSATPEYPCKITFTGSDFENSGEIDLDNLNCEKSFGVLKQHYSTKLM</sequence>
<proteinExistence type="predicted"/>
<evidence type="ECO:0000313" key="2">
    <source>
        <dbReference type="Proteomes" id="UP000789396"/>
    </source>
</evidence>
<reference evidence="1" key="1">
    <citation type="submission" date="2021-06" db="EMBL/GenBank/DDBJ databases">
        <authorList>
            <person name="Kallberg Y."/>
            <person name="Tangrot J."/>
            <person name="Rosling A."/>
        </authorList>
    </citation>
    <scope>NUCLEOTIDE SEQUENCE</scope>
    <source>
        <strain evidence="1">IN212</strain>
    </source>
</reference>
<protein>
    <submittedName>
        <fullName evidence="1">9457_t:CDS:1</fullName>
    </submittedName>
</protein>